<proteinExistence type="inferred from homology"/>
<organism evidence="13 14">
    <name type="scientific">Equus caballus</name>
    <name type="common">Horse</name>
    <dbReference type="NCBI Taxonomy" id="9796"/>
    <lineage>
        <taxon>Eukaryota</taxon>
        <taxon>Metazoa</taxon>
        <taxon>Chordata</taxon>
        <taxon>Craniata</taxon>
        <taxon>Vertebrata</taxon>
        <taxon>Euteleostomi</taxon>
        <taxon>Mammalia</taxon>
        <taxon>Eutheria</taxon>
        <taxon>Laurasiatheria</taxon>
        <taxon>Perissodactyla</taxon>
        <taxon>Equidae</taxon>
        <taxon>Equus</taxon>
    </lineage>
</organism>
<gene>
    <name evidence="13" type="primary">PARL</name>
</gene>
<evidence type="ECO:0000256" key="8">
    <source>
        <dbReference type="ARBA" id="ARBA00023136"/>
    </source>
</evidence>
<dbReference type="Pfam" id="PF01694">
    <property type="entry name" value="Rhomboid"/>
    <property type="match status" value="1"/>
</dbReference>
<evidence type="ECO:0000256" key="11">
    <source>
        <dbReference type="SAM" id="Phobius"/>
    </source>
</evidence>
<evidence type="ECO:0000256" key="6">
    <source>
        <dbReference type="ARBA" id="ARBA00022801"/>
    </source>
</evidence>
<keyword evidence="8 11" id="KW-0472">Membrane</keyword>
<keyword evidence="6" id="KW-0378">Hydrolase</keyword>
<feature type="transmembrane region" description="Helical" evidence="11">
    <location>
        <begin position="380"/>
        <end position="401"/>
    </location>
</feature>
<evidence type="ECO:0000256" key="2">
    <source>
        <dbReference type="ARBA" id="ARBA00004141"/>
    </source>
</evidence>
<dbReference type="PANTHER" id="PTHR43731">
    <property type="entry name" value="RHOMBOID PROTEASE"/>
    <property type="match status" value="1"/>
</dbReference>
<reference evidence="13" key="2">
    <citation type="submission" date="2025-08" db="UniProtKB">
        <authorList>
            <consortium name="Ensembl"/>
        </authorList>
    </citation>
    <scope>IDENTIFICATION</scope>
    <source>
        <strain evidence="13">Thoroughbred</strain>
    </source>
</reference>
<dbReference type="GeneTree" id="ENSGT00390000013063"/>
<evidence type="ECO:0000256" key="5">
    <source>
        <dbReference type="ARBA" id="ARBA00022692"/>
    </source>
</evidence>
<dbReference type="InterPro" id="IPR022764">
    <property type="entry name" value="Peptidase_S54_rhomboid_dom"/>
</dbReference>
<feature type="transmembrane region" description="Helical" evidence="11">
    <location>
        <begin position="236"/>
        <end position="255"/>
    </location>
</feature>
<comment type="similarity">
    <text evidence="3">Belongs to the peptidase S54 family.</text>
</comment>
<dbReference type="GO" id="GO:0016020">
    <property type="term" value="C:membrane"/>
    <property type="evidence" value="ECO:0007669"/>
    <property type="project" value="UniProtKB-SubCell"/>
</dbReference>
<dbReference type="Proteomes" id="UP000002281">
    <property type="component" value="Chromosome 19"/>
</dbReference>
<evidence type="ECO:0000256" key="10">
    <source>
        <dbReference type="ARBA" id="ARBA00046853"/>
    </source>
</evidence>
<dbReference type="InterPro" id="IPR050925">
    <property type="entry name" value="Rhomboid_protease_S54"/>
</dbReference>
<feature type="transmembrane region" description="Helical" evidence="11">
    <location>
        <begin position="413"/>
        <end position="432"/>
    </location>
</feature>
<evidence type="ECO:0000256" key="7">
    <source>
        <dbReference type="ARBA" id="ARBA00022989"/>
    </source>
</evidence>
<reference evidence="13" key="3">
    <citation type="submission" date="2025-09" db="UniProtKB">
        <authorList>
            <consortium name="Ensembl"/>
        </authorList>
    </citation>
    <scope>IDENTIFICATION</scope>
    <source>
        <strain evidence="13">Thoroughbred</strain>
    </source>
</reference>
<dbReference type="SUPFAM" id="SSF144091">
    <property type="entry name" value="Rhomboid-like"/>
    <property type="match status" value="1"/>
</dbReference>
<dbReference type="InterPro" id="IPR035952">
    <property type="entry name" value="Rhomboid-like_sf"/>
</dbReference>
<evidence type="ECO:0000256" key="4">
    <source>
        <dbReference type="ARBA" id="ARBA00013039"/>
    </source>
</evidence>
<reference evidence="13 14" key="1">
    <citation type="journal article" date="2009" name="Science">
        <title>Genome sequence, comparative analysis, and population genetics of the domestic horse.</title>
        <authorList>
            <consortium name="Broad Institute Genome Sequencing Platform"/>
            <consortium name="Broad Institute Whole Genome Assembly Team"/>
            <person name="Wade C.M."/>
            <person name="Giulotto E."/>
            <person name="Sigurdsson S."/>
            <person name="Zoli M."/>
            <person name="Gnerre S."/>
            <person name="Imsland F."/>
            <person name="Lear T.L."/>
            <person name="Adelson D.L."/>
            <person name="Bailey E."/>
            <person name="Bellone R.R."/>
            <person name="Bloecker H."/>
            <person name="Distl O."/>
            <person name="Edgar R.C."/>
            <person name="Garber M."/>
            <person name="Leeb T."/>
            <person name="Mauceli E."/>
            <person name="MacLeod J.N."/>
            <person name="Penedo M.C.T."/>
            <person name="Raison J.M."/>
            <person name="Sharpe T."/>
            <person name="Vogel J."/>
            <person name="Andersson L."/>
            <person name="Antczak D.F."/>
            <person name="Biagi T."/>
            <person name="Binns M.M."/>
            <person name="Chowdhary B.P."/>
            <person name="Coleman S.J."/>
            <person name="Della Valle G."/>
            <person name="Fryc S."/>
            <person name="Guerin G."/>
            <person name="Hasegawa T."/>
            <person name="Hill E.W."/>
            <person name="Jurka J."/>
            <person name="Kiialainen A."/>
            <person name="Lindgren G."/>
            <person name="Liu J."/>
            <person name="Magnani E."/>
            <person name="Mickelson J.R."/>
            <person name="Murray J."/>
            <person name="Nergadze S.G."/>
            <person name="Onofrio R."/>
            <person name="Pedroni S."/>
            <person name="Piras M.F."/>
            <person name="Raudsepp T."/>
            <person name="Rocchi M."/>
            <person name="Roeed K.H."/>
            <person name="Ryder O.A."/>
            <person name="Searle S."/>
            <person name="Skow L."/>
            <person name="Swinburne J.E."/>
            <person name="Syvaenen A.C."/>
            <person name="Tozaki T."/>
            <person name="Valberg S.J."/>
            <person name="Vaudin M."/>
            <person name="White J.R."/>
            <person name="Zody M.C."/>
            <person name="Lander E.S."/>
            <person name="Lindblad-Toh K."/>
        </authorList>
    </citation>
    <scope>NUCLEOTIDE SEQUENCE [LARGE SCALE GENOMIC DNA]</scope>
    <source>
        <strain evidence="13 14">Thoroughbred</strain>
    </source>
</reference>
<dbReference type="AlphaFoldDB" id="A0A9L0R862"/>
<name>A0A9L0R862_HORSE</name>
<keyword evidence="7 11" id="KW-1133">Transmembrane helix</keyword>
<keyword evidence="5 11" id="KW-0812">Transmembrane</keyword>
<feature type="domain" description="Peptidase S54 rhomboid" evidence="12">
    <location>
        <begin position="327"/>
        <end position="433"/>
    </location>
</feature>
<sequence length="463" mass="50714">MLVPPFTSLGATVNSDDNIYLKRFGRIKCNHLGKVPGPRHYSINASFVSSFSTGPHAVEAGPLCHSAHTFRLSLVGRMAAPQLEPGDSDLSASARPRGGALGRSSALYGSSFAPEAVLRKGLVRSGHGGAEVGKMAWRGWVHRGWGCGQAWAPPVGSRGCEELPAVLSPPRLLGRRFNFFIQQKCGFRKAPRKVEPRRSDTGTSGEAYKRSALIPPVEETVFYPSPYPIRTLVKPLFFTVGFTGCAFGSAAIWQYESLKSRVQSYFDGIKADWLDSIRPQKEGDFRKEINKWWNNLSDGQRTVTGIIAANVFVFCLWRVPSLQRTMVRYFTSNPASSVISTFVSYVCKVATGRYGPSLGASGAIMTVLAAVCTKIPDGRLAIIFLPMFTFTAGNALKAIIAMDTAGMILGWKFFDHAAHLGGALFGIWYITYGHELIWKNREPLVKIWHEMRTNGPKKGGGSK</sequence>
<evidence type="ECO:0000256" key="3">
    <source>
        <dbReference type="ARBA" id="ARBA00009045"/>
    </source>
</evidence>
<keyword evidence="14" id="KW-1185">Reference proteome</keyword>
<evidence type="ECO:0000313" key="13">
    <source>
        <dbReference type="Ensembl" id="ENSECAP00000058660.1"/>
    </source>
</evidence>
<comment type="catalytic activity">
    <reaction evidence="1">
        <text>Cleaves type-1 transmembrane domains using a catalytic dyad composed of serine and histidine that are contributed by different transmembrane domains.</text>
        <dbReference type="EC" id="3.4.21.105"/>
    </reaction>
</comment>
<protein>
    <recommendedName>
        <fullName evidence="9">Presenilin-associated rhomboid-like protein, mitochondrial</fullName>
        <ecNumber evidence="4">3.4.21.105</ecNumber>
    </recommendedName>
</protein>
<dbReference type="EC" id="3.4.21.105" evidence="4"/>
<dbReference type="Gene3D" id="1.20.1540.10">
    <property type="entry name" value="Rhomboid-like"/>
    <property type="match status" value="1"/>
</dbReference>
<evidence type="ECO:0000256" key="1">
    <source>
        <dbReference type="ARBA" id="ARBA00000156"/>
    </source>
</evidence>
<comment type="subcellular location">
    <subcellularLocation>
        <location evidence="2">Membrane</location>
        <topology evidence="2">Multi-pass membrane protein</topology>
    </subcellularLocation>
</comment>
<comment type="subunit">
    <text evidence="10">Interacts with PSEN1 and PSEN2. Binds OPA1.</text>
</comment>
<dbReference type="PANTHER" id="PTHR43731:SF14">
    <property type="entry name" value="PRESENILIN-ASSOCIATED RHOMBOID-LIKE PROTEIN, MITOCHONDRIAL"/>
    <property type="match status" value="1"/>
</dbReference>
<evidence type="ECO:0000256" key="9">
    <source>
        <dbReference type="ARBA" id="ARBA00039533"/>
    </source>
</evidence>
<evidence type="ECO:0000259" key="12">
    <source>
        <dbReference type="Pfam" id="PF01694"/>
    </source>
</evidence>
<evidence type="ECO:0000313" key="14">
    <source>
        <dbReference type="Proteomes" id="UP000002281"/>
    </source>
</evidence>
<accession>A0A9L0R862</accession>
<dbReference type="GO" id="GO:0004252">
    <property type="term" value="F:serine-type endopeptidase activity"/>
    <property type="evidence" value="ECO:0007669"/>
    <property type="project" value="InterPro"/>
</dbReference>
<dbReference type="Ensembl" id="ENSECAT00000084265.1">
    <property type="protein sequence ID" value="ENSECAP00000058660.1"/>
    <property type="gene ID" value="ENSECAG00000022422.4"/>
</dbReference>